<dbReference type="Proteomes" id="UP001239111">
    <property type="component" value="Chromosome 3"/>
</dbReference>
<name>A0ACC2NPL8_9HYME</name>
<keyword evidence="2" id="KW-1185">Reference proteome</keyword>
<evidence type="ECO:0000313" key="1">
    <source>
        <dbReference type="EMBL" id="KAJ8673118.1"/>
    </source>
</evidence>
<gene>
    <name evidence="1" type="ORF">QAD02_004380</name>
</gene>
<accession>A0ACC2NPL8</accession>
<dbReference type="EMBL" id="CM056743">
    <property type="protein sequence ID" value="KAJ8673118.1"/>
    <property type="molecule type" value="Genomic_DNA"/>
</dbReference>
<reference evidence="1" key="1">
    <citation type="submission" date="2023-04" db="EMBL/GenBank/DDBJ databases">
        <title>A chromosome-level genome assembly of the parasitoid wasp Eretmocerus hayati.</title>
        <authorList>
            <person name="Zhong Y."/>
            <person name="Liu S."/>
            <person name="Liu Y."/>
        </authorList>
    </citation>
    <scope>NUCLEOTIDE SEQUENCE</scope>
    <source>
        <strain evidence="1">ZJU_SS_LIU_2023</strain>
    </source>
</reference>
<protein>
    <submittedName>
        <fullName evidence="1">Uncharacterized protein</fullName>
    </submittedName>
</protein>
<evidence type="ECO:0000313" key="2">
    <source>
        <dbReference type="Proteomes" id="UP001239111"/>
    </source>
</evidence>
<proteinExistence type="predicted"/>
<comment type="caution">
    <text evidence="1">The sequence shown here is derived from an EMBL/GenBank/DDBJ whole genome shotgun (WGS) entry which is preliminary data.</text>
</comment>
<sequence length="140" mass="16303">MWIDKELEIQRWKDKCSRSDTDRQNERNEANNIISALEERIKTLEGTTRKERVWRIETESKLEGVVATRFAHSSSGKDEVFDQYHHMKNDTRGSFDEACVPEGDWNEHYSKKQKKYNLHLALGVATFVLTCTAVSTHDSL</sequence>
<organism evidence="1 2">
    <name type="scientific">Eretmocerus hayati</name>
    <dbReference type="NCBI Taxonomy" id="131215"/>
    <lineage>
        <taxon>Eukaryota</taxon>
        <taxon>Metazoa</taxon>
        <taxon>Ecdysozoa</taxon>
        <taxon>Arthropoda</taxon>
        <taxon>Hexapoda</taxon>
        <taxon>Insecta</taxon>
        <taxon>Pterygota</taxon>
        <taxon>Neoptera</taxon>
        <taxon>Endopterygota</taxon>
        <taxon>Hymenoptera</taxon>
        <taxon>Apocrita</taxon>
        <taxon>Proctotrupomorpha</taxon>
        <taxon>Chalcidoidea</taxon>
        <taxon>Aphelinidae</taxon>
        <taxon>Aphelininae</taxon>
        <taxon>Eretmocerus</taxon>
    </lineage>
</organism>